<reference evidence="3" key="1">
    <citation type="submission" date="2015-07" db="EMBL/GenBank/DDBJ databases">
        <title>Transcriptome Assembly of Anthurium amnicola.</title>
        <authorList>
            <person name="Suzuki J."/>
        </authorList>
    </citation>
    <scope>NUCLEOTIDE SEQUENCE</scope>
</reference>
<protein>
    <submittedName>
        <fullName evidence="3">LAG1 longevity assurance 3</fullName>
    </submittedName>
</protein>
<feature type="region of interest" description="Disordered" evidence="1">
    <location>
        <begin position="1"/>
        <end position="29"/>
    </location>
</feature>
<evidence type="ECO:0000256" key="2">
    <source>
        <dbReference type="SAM" id="Phobius"/>
    </source>
</evidence>
<dbReference type="AlphaFoldDB" id="A0A1D1ZCN1"/>
<name>A0A1D1ZCN1_9ARAE</name>
<proteinExistence type="predicted"/>
<feature type="non-terminal residue" evidence="3">
    <location>
        <position position="116"/>
    </location>
</feature>
<evidence type="ECO:0000256" key="1">
    <source>
        <dbReference type="SAM" id="MobiDB-lite"/>
    </source>
</evidence>
<feature type="compositionally biased region" description="Basic and acidic residues" evidence="1">
    <location>
        <begin position="13"/>
        <end position="28"/>
    </location>
</feature>
<keyword evidence="2" id="KW-0812">Transmembrane</keyword>
<sequence length="116" mass="13365">DFYDDPTCNVYPSDRKGQGREREQKSVRPDLSSQSIQLFRISCNTQQLSLPALSLSLSVQIDQNPEMGLMEMAASLDWQEESYPAYQDFVVLPCIVVFFPVARFLLDCFVFERMAR</sequence>
<gene>
    <name evidence="3" type="primary">At1g13580_2</name>
    <name evidence="3" type="ORF">g.96795</name>
</gene>
<accession>A0A1D1ZCN1</accession>
<organism evidence="3">
    <name type="scientific">Anthurium amnicola</name>
    <dbReference type="NCBI Taxonomy" id="1678845"/>
    <lineage>
        <taxon>Eukaryota</taxon>
        <taxon>Viridiplantae</taxon>
        <taxon>Streptophyta</taxon>
        <taxon>Embryophyta</taxon>
        <taxon>Tracheophyta</taxon>
        <taxon>Spermatophyta</taxon>
        <taxon>Magnoliopsida</taxon>
        <taxon>Liliopsida</taxon>
        <taxon>Araceae</taxon>
        <taxon>Pothoideae</taxon>
        <taxon>Potheae</taxon>
        <taxon>Anthurium</taxon>
    </lineage>
</organism>
<dbReference type="EMBL" id="GDJX01003262">
    <property type="protein sequence ID" value="JAT64674.1"/>
    <property type="molecule type" value="Transcribed_RNA"/>
</dbReference>
<feature type="transmembrane region" description="Helical" evidence="2">
    <location>
        <begin position="85"/>
        <end position="106"/>
    </location>
</feature>
<keyword evidence="2" id="KW-0472">Membrane</keyword>
<feature type="non-terminal residue" evidence="3">
    <location>
        <position position="1"/>
    </location>
</feature>
<keyword evidence="2" id="KW-1133">Transmembrane helix</keyword>
<evidence type="ECO:0000313" key="3">
    <source>
        <dbReference type="EMBL" id="JAT64674.1"/>
    </source>
</evidence>